<evidence type="ECO:0000313" key="2">
    <source>
        <dbReference type="Proteomes" id="UP000095464"/>
    </source>
</evidence>
<gene>
    <name evidence="1" type="ORF">ASS94_01345</name>
</gene>
<dbReference type="EMBL" id="LNPX01000005">
    <property type="protein sequence ID" value="OEK58826.1"/>
    <property type="molecule type" value="Genomic_DNA"/>
</dbReference>
<accession>A0AAP7IEZ2</accession>
<dbReference type="RefSeq" id="WP_069854402.1">
    <property type="nucleotide sequence ID" value="NZ_LNPX01000005.1"/>
</dbReference>
<dbReference type="AlphaFoldDB" id="A0AAP7IEZ2"/>
<evidence type="ECO:0008006" key="3">
    <source>
        <dbReference type="Google" id="ProtNLM"/>
    </source>
</evidence>
<evidence type="ECO:0000313" key="1">
    <source>
        <dbReference type="EMBL" id="OEK58826.1"/>
    </source>
</evidence>
<sequence length="228" mass="26341">MKILALTYTPIIMEKRTYQNAIQQYSETKPFHDGSIRPTPSFDKSLPGISSMCRKEMLVNQVEVGDIILYFTNAKDYECEKHKSIGRNHSRLTAILKVEKIFKGTNSIHAHQQANEYYENKGIESPNNCLAGNNFPRKKGCGIIGRNQTYQSTINGYNARVKNCETFVVTSYIYSNFTTPVPFLKEDYEKILNRKLKKNSPFNQRYIKLDEDEYEAILDHIKSFGEQV</sequence>
<organism evidence="1 2">
    <name type="scientific">Staphylococcus equorum</name>
    <dbReference type="NCBI Taxonomy" id="246432"/>
    <lineage>
        <taxon>Bacteria</taxon>
        <taxon>Bacillati</taxon>
        <taxon>Bacillota</taxon>
        <taxon>Bacilli</taxon>
        <taxon>Bacillales</taxon>
        <taxon>Staphylococcaceae</taxon>
        <taxon>Staphylococcus</taxon>
    </lineage>
</organism>
<reference evidence="2" key="1">
    <citation type="submission" date="2015-11" db="EMBL/GenBank/DDBJ databases">
        <title>Genomic diversity of Staphylococcus saprophyticus strains from urinary tract infections, animal surfaces, and fermented foods.</title>
        <authorList>
            <person name="Wolfe B.E."/>
        </authorList>
    </citation>
    <scope>NUCLEOTIDE SEQUENCE [LARGE SCALE GENOMIC DNA]</scope>
    <source>
        <strain evidence="2">738_7</strain>
    </source>
</reference>
<proteinExistence type="predicted"/>
<name>A0AAP7IEZ2_9STAP</name>
<protein>
    <recommendedName>
        <fullName evidence="3">Nucleotide modification associated domain-containing protein</fullName>
    </recommendedName>
</protein>
<comment type="caution">
    <text evidence="1">The sequence shown here is derived from an EMBL/GenBank/DDBJ whole genome shotgun (WGS) entry which is preliminary data.</text>
</comment>
<dbReference type="Proteomes" id="UP000095464">
    <property type="component" value="Unassembled WGS sequence"/>
</dbReference>